<dbReference type="InterPro" id="IPR011765">
    <property type="entry name" value="Pept_M16_N"/>
</dbReference>
<evidence type="ECO:0000256" key="6">
    <source>
        <dbReference type="ARBA" id="ARBA00022723"/>
    </source>
</evidence>
<dbReference type="InterPro" id="IPR050626">
    <property type="entry name" value="Peptidase_M16"/>
</dbReference>
<dbReference type="SUPFAM" id="SSF63411">
    <property type="entry name" value="LuxS/MPP-like metallohydrolase"/>
    <property type="match status" value="3"/>
</dbReference>
<feature type="domain" description="Peptidase M16 C-terminal" evidence="15">
    <location>
        <begin position="183"/>
        <end position="341"/>
    </location>
</feature>
<accession>A0A562QG99</accession>
<organism evidence="18 19">
    <name type="scientific">Pseudomonas duriflava</name>
    <dbReference type="NCBI Taxonomy" id="459528"/>
    <lineage>
        <taxon>Bacteria</taxon>
        <taxon>Pseudomonadati</taxon>
        <taxon>Pseudomonadota</taxon>
        <taxon>Gammaproteobacteria</taxon>
        <taxon>Pseudomonadales</taxon>
        <taxon>Pseudomonadaceae</taxon>
        <taxon>Pseudomonas</taxon>
    </lineage>
</organism>
<dbReference type="GO" id="GO:0006508">
    <property type="term" value="P:proteolysis"/>
    <property type="evidence" value="ECO:0007669"/>
    <property type="project" value="UniProtKB-KW"/>
</dbReference>
<dbReference type="Pfam" id="PF00675">
    <property type="entry name" value="Peptidase_M16"/>
    <property type="match status" value="1"/>
</dbReference>
<dbReference type="GO" id="GO:0008270">
    <property type="term" value="F:zinc ion binding"/>
    <property type="evidence" value="ECO:0007669"/>
    <property type="project" value="InterPro"/>
</dbReference>
<dbReference type="AlphaFoldDB" id="A0A562QG99"/>
<evidence type="ECO:0000259" key="15">
    <source>
        <dbReference type="Pfam" id="PF05193"/>
    </source>
</evidence>
<gene>
    <name evidence="18" type="ORF">IQ22_01978</name>
</gene>
<comment type="function">
    <text evidence="11">Required for coenzyme pyrroloquinoline quinone (PQQ) biosynthesis. It is thought that this protein is a protease that cleaves peptides bond in a small peptide (gene pqqA), providing the glutamate and tyrosine residues which are necessary for the synthesis of PQQ.</text>
</comment>
<keyword evidence="10" id="KW-0482">Metalloprotease</keyword>
<dbReference type="InterPro" id="IPR054734">
    <property type="entry name" value="PqqF-like_C_4"/>
</dbReference>
<feature type="domain" description="Coenzyme PQQ synthesis protein F-like C-terminal lobe" evidence="17">
    <location>
        <begin position="667"/>
        <end position="765"/>
    </location>
</feature>
<dbReference type="Proteomes" id="UP000316905">
    <property type="component" value="Unassembled WGS sequence"/>
</dbReference>
<feature type="domain" description="Peptidase M16 N-terminal" evidence="14">
    <location>
        <begin position="21"/>
        <end position="158"/>
    </location>
</feature>
<comment type="similarity">
    <text evidence="3 13">Belongs to the peptidase M16 family.</text>
</comment>
<evidence type="ECO:0000256" key="5">
    <source>
        <dbReference type="ARBA" id="ARBA00022670"/>
    </source>
</evidence>
<dbReference type="PANTHER" id="PTHR43690:SF18">
    <property type="entry name" value="INSULIN-DEGRADING ENZYME-RELATED"/>
    <property type="match status" value="1"/>
</dbReference>
<protein>
    <recommendedName>
        <fullName evidence="4">Coenzyme PQQ synthesis protein F</fullName>
    </recommendedName>
    <alternativeName>
        <fullName evidence="12">Pyrroloquinoline quinone biosynthesis protein F</fullName>
    </alternativeName>
</protein>
<dbReference type="GO" id="GO:0005737">
    <property type="term" value="C:cytoplasm"/>
    <property type="evidence" value="ECO:0007669"/>
    <property type="project" value="UniProtKB-ARBA"/>
</dbReference>
<dbReference type="PANTHER" id="PTHR43690">
    <property type="entry name" value="NARDILYSIN"/>
    <property type="match status" value="1"/>
</dbReference>
<dbReference type="EMBL" id="VLKY01000005">
    <property type="protein sequence ID" value="TWI55066.1"/>
    <property type="molecule type" value="Genomic_DNA"/>
</dbReference>
<dbReference type="Pfam" id="PF22455">
    <property type="entry name" value="PqqF_C_3"/>
    <property type="match status" value="1"/>
</dbReference>
<keyword evidence="19" id="KW-1185">Reference proteome</keyword>
<dbReference type="InterPro" id="IPR001431">
    <property type="entry name" value="Pept_M16_Zn_BS"/>
</dbReference>
<evidence type="ECO:0000256" key="4">
    <source>
        <dbReference type="ARBA" id="ARBA00015088"/>
    </source>
</evidence>
<evidence type="ECO:0000256" key="3">
    <source>
        <dbReference type="ARBA" id="ARBA00007261"/>
    </source>
</evidence>
<dbReference type="Pfam" id="PF05193">
    <property type="entry name" value="Peptidase_M16_C"/>
    <property type="match status" value="1"/>
</dbReference>
<evidence type="ECO:0000256" key="2">
    <source>
        <dbReference type="ARBA" id="ARBA00004886"/>
    </source>
</evidence>
<keyword evidence="7" id="KW-0378">Hydrolase</keyword>
<dbReference type="Gene3D" id="3.30.830.10">
    <property type="entry name" value="Metalloenzyme, LuxS/M16 peptidase-like"/>
    <property type="match status" value="3"/>
</dbReference>
<dbReference type="GO" id="GO:0004222">
    <property type="term" value="F:metalloendopeptidase activity"/>
    <property type="evidence" value="ECO:0007669"/>
    <property type="project" value="InterPro"/>
</dbReference>
<dbReference type="InterPro" id="IPR011249">
    <property type="entry name" value="Metalloenz_LuxS/M16"/>
</dbReference>
<comment type="cofactor">
    <cofactor evidence="1">
        <name>Zn(2+)</name>
        <dbReference type="ChEBI" id="CHEBI:29105"/>
    </cofactor>
</comment>
<evidence type="ECO:0000256" key="1">
    <source>
        <dbReference type="ARBA" id="ARBA00001947"/>
    </source>
</evidence>
<dbReference type="RefSeq" id="WP_244309058.1">
    <property type="nucleotide sequence ID" value="NZ_VLKY01000005.1"/>
</dbReference>
<dbReference type="InterPro" id="IPR011844">
    <property type="entry name" value="PQQ_synth_PqqF"/>
</dbReference>
<evidence type="ECO:0000256" key="10">
    <source>
        <dbReference type="ARBA" id="ARBA00023049"/>
    </source>
</evidence>
<dbReference type="Pfam" id="PF22456">
    <property type="entry name" value="PqqF-like_C_4"/>
    <property type="match status" value="1"/>
</dbReference>
<evidence type="ECO:0000256" key="7">
    <source>
        <dbReference type="ARBA" id="ARBA00022801"/>
    </source>
</evidence>
<evidence type="ECO:0000256" key="12">
    <source>
        <dbReference type="ARBA" id="ARBA00030977"/>
    </source>
</evidence>
<keyword evidence="9" id="KW-0884">PQQ biosynthesis</keyword>
<dbReference type="PROSITE" id="PS00143">
    <property type="entry name" value="INSULINASE"/>
    <property type="match status" value="1"/>
</dbReference>
<sequence>MPMTYSPMMKTDTLTLPNGLRVTLEHVPRLKRAAAAVRVAAGSHDAPSAWPGLAHFLEHLFFLGTATFPADQSLMPYVQQHGGQVNASTRDRTTDFFFELTPAAFEGGLARLCDMLAHPRLALDDQRREREVLHAEFIAWSREATTHRLAWLTAPLSRQHPATGFHAGNRYSLQVPNPAFQAALHTFHQRYYHGGQMTLALVGPQSLDELRELAERYGNDFSSGTHFLQALPPPLRSKTKITLPAFDPSRLNLTFALEGLPAGSEEALRFLFTWLTRRHAGGLLNVLTQRGWIDAVKPEVLYRFADQALVTIEFTLTEQGQSAQGCIAGAFFDWLRVLADQDDWGSLREEYALLKARERQTAPALLLARGHVESPQYNLELSAESVQALRALLNTLCPEQLLHPVEIAPEQSLPTWALPPANPFLRSPDSTAFPVPLPSALHVSQALSSQTGEGALYLRWRAESAVAPDTRRALLRTMTASLKGLTEEAGQAGVDMTLTALGPYWQLKLAGYSEPIPAVLAALTSHLTSPTTDAWASFTQPEPEAPAGMPIRALLNALPDSVANLATLSPASVSVQTETNGPALLADIWARSHWDGLVAGLPEVSLAPLGTSLVKLPGKPAPGRPQPGHISSGHYWQKISTSSVEHAIVLFCPAPPGDLAREAAWRLLAQLVQSRFYQRMRVELQLGYAVFSSFRHMEGQPGLLFGIQSPAIPTAVLLAHTRKFFEALTTHNAPSLAEWTAAQQALGDQFNEAVLEPRSTAEQLWQAYLGGHSASYFEALRRAIEHLTPADFKNACQDLTAATHGWLCLGNHPAPEPIWRTM</sequence>
<proteinExistence type="inferred from homology"/>
<dbReference type="GO" id="GO:0018189">
    <property type="term" value="P:pyrroloquinoline quinone biosynthetic process"/>
    <property type="evidence" value="ECO:0007669"/>
    <property type="project" value="UniProtKB-UniPathway"/>
</dbReference>
<evidence type="ECO:0000256" key="11">
    <source>
        <dbReference type="ARBA" id="ARBA00024932"/>
    </source>
</evidence>
<name>A0A562QG99_9PSED</name>
<dbReference type="InterPro" id="IPR054733">
    <property type="entry name" value="PqqF_C_3"/>
</dbReference>
<dbReference type="NCBIfam" id="TIGR02110">
    <property type="entry name" value="PQQ_syn_pqqF"/>
    <property type="match status" value="1"/>
</dbReference>
<keyword evidence="5" id="KW-0645">Protease</keyword>
<dbReference type="UniPathway" id="UPA00539"/>
<evidence type="ECO:0000256" key="13">
    <source>
        <dbReference type="RuleBase" id="RU004447"/>
    </source>
</evidence>
<keyword evidence="8" id="KW-0862">Zinc</keyword>
<keyword evidence="6" id="KW-0479">Metal-binding</keyword>
<evidence type="ECO:0000259" key="16">
    <source>
        <dbReference type="Pfam" id="PF22455"/>
    </source>
</evidence>
<reference evidence="18 19" key="1">
    <citation type="journal article" date="2015" name="Stand. Genomic Sci.">
        <title>Genomic Encyclopedia of Bacterial and Archaeal Type Strains, Phase III: the genomes of soil and plant-associated and newly described type strains.</title>
        <authorList>
            <person name="Whitman W.B."/>
            <person name="Woyke T."/>
            <person name="Klenk H.P."/>
            <person name="Zhou Y."/>
            <person name="Lilburn T.G."/>
            <person name="Beck B.J."/>
            <person name="De Vos P."/>
            <person name="Vandamme P."/>
            <person name="Eisen J.A."/>
            <person name="Garrity G."/>
            <person name="Hugenholtz P."/>
            <person name="Kyrpides N.C."/>
        </authorList>
    </citation>
    <scope>NUCLEOTIDE SEQUENCE [LARGE SCALE GENOMIC DNA]</scope>
    <source>
        <strain evidence="18 19">CGMCC 1.6858</strain>
    </source>
</reference>
<feature type="domain" description="Coenzyme PQQ synthesis protein F C-terminal lobe" evidence="16">
    <location>
        <begin position="453"/>
        <end position="598"/>
    </location>
</feature>
<evidence type="ECO:0000259" key="14">
    <source>
        <dbReference type="Pfam" id="PF00675"/>
    </source>
</evidence>
<evidence type="ECO:0000313" key="19">
    <source>
        <dbReference type="Proteomes" id="UP000316905"/>
    </source>
</evidence>
<evidence type="ECO:0000313" key="18">
    <source>
        <dbReference type="EMBL" id="TWI55066.1"/>
    </source>
</evidence>
<dbReference type="InterPro" id="IPR007863">
    <property type="entry name" value="Peptidase_M16_C"/>
</dbReference>
<evidence type="ECO:0000259" key="17">
    <source>
        <dbReference type="Pfam" id="PF22456"/>
    </source>
</evidence>
<comment type="caution">
    <text evidence="18">The sequence shown here is derived from an EMBL/GenBank/DDBJ whole genome shotgun (WGS) entry which is preliminary data.</text>
</comment>
<evidence type="ECO:0000256" key="9">
    <source>
        <dbReference type="ARBA" id="ARBA00022905"/>
    </source>
</evidence>
<evidence type="ECO:0000256" key="8">
    <source>
        <dbReference type="ARBA" id="ARBA00022833"/>
    </source>
</evidence>
<comment type="pathway">
    <text evidence="2">Cofactor biosynthesis; pyrroloquinoline quinone biosynthesis.</text>
</comment>